<dbReference type="AlphaFoldDB" id="A0A1R2C2J0"/>
<sequence length="159" mass="18209">MAAINVTNVRVLNNPTSFLESFRFEITFECLTPLQEDIEWKIIYVGSSNDAKYDQVLDSALIGPLQYGAMRFIFEAPGPDISKIPVDEVVGITAVILTCSYKDQEFYRIGYYVNNQYTEPELMENLPSTPIPEKIQRSILEDRPRISKFPIEWTSSKTN</sequence>
<evidence type="ECO:0000256" key="6">
    <source>
        <dbReference type="ARBA" id="ARBA00023242"/>
    </source>
</evidence>
<name>A0A1R2C2J0_9CILI</name>
<organism evidence="7 8">
    <name type="scientific">Stentor coeruleus</name>
    <dbReference type="NCBI Taxonomy" id="5963"/>
    <lineage>
        <taxon>Eukaryota</taxon>
        <taxon>Sar</taxon>
        <taxon>Alveolata</taxon>
        <taxon>Ciliophora</taxon>
        <taxon>Postciliodesmatophora</taxon>
        <taxon>Heterotrichea</taxon>
        <taxon>Heterotrichida</taxon>
        <taxon>Stentoridae</taxon>
        <taxon>Stentor</taxon>
    </lineage>
</organism>
<comment type="similarity">
    <text evidence="2">Belongs to the ASF1 family.</text>
</comment>
<evidence type="ECO:0000256" key="3">
    <source>
        <dbReference type="ARBA" id="ARBA00023015"/>
    </source>
</evidence>
<evidence type="ECO:0000256" key="2">
    <source>
        <dbReference type="ARBA" id="ARBA00006051"/>
    </source>
</evidence>
<keyword evidence="5" id="KW-0143">Chaperone</keyword>
<dbReference type="InterPro" id="IPR006818">
    <property type="entry name" value="ASF1-like"/>
</dbReference>
<gene>
    <name evidence="7" type="ORF">SteCoe_15840</name>
</gene>
<keyword evidence="8" id="KW-1185">Reference proteome</keyword>
<keyword evidence="6" id="KW-0539">Nucleus</keyword>
<comment type="caution">
    <text evidence="7">The sequence shown here is derived from an EMBL/GenBank/DDBJ whole genome shotgun (WGS) entry which is preliminary data.</text>
</comment>
<dbReference type="GO" id="GO:0000785">
    <property type="term" value="C:chromatin"/>
    <property type="evidence" value="ECO:0007669"/>
    <property type="project" value="TreeGrafter"/>
</dbReference>
<protein>
    <recommendedName>
        <fullName evidence="9">Anti-silencing function protein 1</fullName>
    </recommendedName>
</protein>
<evidence type="ECO:0000256" key="5">
    <source>
        <dbReference type="ARBA" id="ARBA00023186"/>
    </source>
</evidence>
<dbReference type="SUPFAM" id="SSF101546">
    <property type="entry name" value="ASF1-like"/>
    <property type="match status" value="1"/>
</dbReference>
<dbReference type="GO" id="GO:0006335">
    <property type="term" value="P:DNA replication-dependent chromatin assembly"/>
    <property type="evidence" value="ECO:0007669"/>
    <property type="project" value="TreeGrafter"/>
</dbReference>
<dbReference type="EMBL" id="MPUH01000310">
    <property type="protein sequence ID" value="OMJ83253.1"/>
    <property type="molecule type" value="Genomic_DNA"/>
</dbReference>
<reference evidence="7 8" key="1">
    <citation type="submission" date="2016-11" db="EMBL/GenBank/DDBJ databases">
        <title>The macronuclear genome of Stentor coeruleus: a giant cell with tiny introns.</title>
        <authorList>
            <person name="Slabodnick M."/>
            <person name="Ruby J.G."/>
            <person name="Reiff S.B."/>
            <person name="Swart E.C."/>
            <person name="Gosai S."/>
            <person name="Prabakaran S."/>
            <person name="Witkowska E."/>
            <person name="Larue G.E."/>
            <person name="Fisher S."/>
            <person name="Freeman R.M."/>
            <person name="Gunawardena J."/>
            <person name="Chu W."/>
            <person name="Stover N.A."/>
            <person name="Gregory B.D."/>
            <person name="Nowacki M."/>
            <person name="Derisi J."/>
            <person name="Roy S.W."/>
            <person name="Marshall W.F."/>
            <person name="Sood P."/>
        </authorList>
    </citation>
    <scope>NUCLEOTIDE SEQUENCE [LARGE SCALE GENOMIC DNA]</scope>
    <source>
        <strain evidence="7">WM001</strain>
    </source>
</reference>
<dbReference type="Gene3D" id="2.60.40.1490">
    <property type="entry name" value="Histone chaperone ASF1-like"/>
    <property type="match status" value="1"/>
</dbReference>
<keyword evidence="3" id="KW-0805">Transcription regulation</keyword>
<evidence type="ECO:0008006" key="9">
    <source>
        <dbReference type="Google" id="ProtNLM"/>
    </source>
</evidence>
<dbReference type="GO" id="GO:0042393">
    <property type="term" value="F:histone binding"/>
    <property type="evidence" value="ECO:0007669"/>
    <property type="project" value="TreeGrafter"/>
</dbReference>
<comment type="subcellular location">
    <subcellularLocation>
        <location evidence="1">Nucleus</location>
    </subcellularLocation>
</comment>
<proteinExistence type="inferred from homology"/>
<dbReference type="Pfam" id="PF04729">
    <property type="entry name" value="ASF1_hist_chap"/>
    <property type="match status" value="1"/>
</dbReference>
<dbReference type="GO" id="GO:0005634">
    <property type="term" value="C:nucleus"/>
    <property type="evidence" value="ECO:0007669"/>
    <property type="project" value="UniProtKB-SubCell"/>
</dbReference>
<accession>A0A1R2C2J0</accession>
<evidence type="ECO:0000313" key="7">
    <source>
        <dbReference type="EMBL" id="OMJ83253.1"/>
    </source>
</evidence>
<evidence type="ECO:0000313" key="8">
    <source>
        <dbReference type="Proteomes" id="UP000187209"/>
    </source>
</evidence>
<dbReference type="Proteomes" id="UP000187209">
    <property type="component" value="Unassembled WGS sequence"/>
</dbReference>
<evidence type="ECO:0000256" key="4">
    <source>
        <dbReference type="ARBA" id="ARBA00023163"/>
    </source>
</evidence>
<evidence type="ECO:0000256" key="1">
    <source>
        <dbReference type="ARBA" id="ARBA00004123"/>
    </source>
</evidence>
<dbReference type="OrthoDB" id="29755at2759"/>
<keyword evidence="4" id="KW-0804">Transcription</keyword>
<dbReference type="PANTHER" id="PTHR12040:SF0">
    <property type="entry name" value="HISTONE CHAPERONE ASF1"/>
    <property type="match status" value="1"/>
</dbReference>
<dbReference type="PANTHER" id="PTHR12040">
    <property type="entry name" value="ANTI-SILENCING PROTEIN 1"/>
    <property type="match status" value="1"/>
</dbReference>
<dbReference type="InterPro" id="IPR036747">
    <property type="entry name" value="ASF1-like_sf"/>
</dbReference>